<dbReference type="InterPro" id="IPR029001">
    <property type="entry name" value="ITPase-like_fam"/>
</dbReference>
<keyword evidence="4" id="KW-0963">Cytoplasm</keyword>
<dbReference type="Proteomes" id="UP000254465">
    <property type="component" value="Unassembled WGS sequence"/>
</dbReference>
<dbReference type="PIRSF" id="PIRSF006305">
    <property type="entry name" value="Maf"/>
    <property type="match status" value="1"/>
</dbReference>
<comment type="caution">
    <text evidence="4">Lacks conserved residue(s) required for the propagation of feature annotation.</text>
</comment>
<proteinExistence type="inferred from homology"/>
<comment type="subcellular location">
    <subcellularLocation>
        <location evidence="4">Cytoplasm</location>
    </subcellularLocation>
</comment>
<comment type="cofactor">
    <cofactor evidence="1 4">
        <name>a divalent metal cation</name>
        <dbReference type="ChEBI" id="CHEBI:60240"/>
    </cofactor>
</comment>
<sequence>MSNPQLYLASQSPRRLQLLQQLGLCVATFNADIDETPKIDELPADYVARMACEKKHAARQALQNQPNFLPHLPILSADTIVVCDQQILGKPQTTLHAQQMLEQLSARTHQVLTAVCVSLEERQAVMVQSSDVTFKPLTLQEIQAYIATGEPMDKAGAYGIQGLGGIFISHIEGSFTGIMGLPIFETATLLRQMGVTILS</sequence>
<evidence type="ECO:0000256" key="3">
    <source>
        <dbReference type="ARBA" id="ARBA00023080"/>
    </source>
</evidence>
<dbReference type="PANTHER" id="PTHR43213:SF5">
    <property type="entry name" value="BIFUNCTIONAL DTTP_UTP PYROPHOSPHATASE_METHYLTRANSFERASE PROTEIN-RELATED"/>
    <property type="match status" value="1"/>
</dbReference>
<dbReference type="SUPFAM" id="SSF52972">
    <property type="entry name" value="ITPase-like"/>
    <property type="match status" value="1"/>
</dbReference>
<dbReference type="HAMAP" id="MF_00528">
    <property type="entry name" value="Maf"/>
    <property type="match status" value="1"/>
</dbReference>
<evidence type="ECO:0000256" key="2">
    <source>
        <dbReference type="ARBA" id="ARBA00022801"/>
    </source>
</evidence>
<dbReference type="GO" id="GO:0036218">
    <property type="term" value="F:dTTP diphosphatase activity"/>
    <property type="evidence" value="ECO:0007669"/>
    <property type="project" value="RHEA"/>
</dbReference>
<comment type="similarity">
    <text evidence="4">Belongs to the Maf family. YhdE subfamily.</text>
</comment>
<keyword evidence="2 4" id="KW-0378">Hydrolase</keyword>
<feature type="site" description="Important for substrate specificity" evidence="4">
    <location>
        <position position="161"/>
    </location>
</feature>
<name>A0A377I5B2_AVIPA</name>
<evidence type="ECO:0000256" key="1">
    <source>
        <dbReference type="ARBA" id="ARBA00001968"/>
    </source>
</evidence>
<dbReference type="EC" id="3.6.1.9" evidence="4"/>
<dbReference type="AlphaFoldDB" id="A0A377I5B2"/>
<comment type="catalytic activity">
    <reaction evidence="4">
        <text>UTP + H2O = UMP + diphosphate + H(+)</text>
        <dbReference type="Rhea" id="RHEA:29395"/>
        <dbReference type="ChEBI" id="CHEBI:15377"/>
        <dbReference type="ChEBI" id="CHEBI:15378"/>
        <dbReference type="ChEBI" id="CHEBI:33019"/>
        <dbReference type="ChEBI" id="CHEBI:46398"/>
        <dbReference type="ChEBI" id="CHEBI:57865"/>
        <dbReference type="EC" id="3.6.1.9"/>
    </reaction>
</comment>
<keyword evidence="3 4" id="KW-0546">Nucleotide metabolism</keyword>
<feature type="site" description="Important for substrate specificity" evidence="4">
    <location>
        <position position="79"/>
    </location>
</feature>
<dbReference type="GO" id="GO:0036221">
    <property type="term" value="F:UTP diphosphatase activity"/>
    <property type="evidence" value="ECO:0007669"/>
    <property type="project" value="RHEA"/>
</dbReference>
<dbReference type="NCBIfam" id="TIGR00172">
    <property type="entry name" value="maf"/>
    <property type="match status" value="1"/>
</dbReference>
<protein>
    <recommendedName>
        <fullName evidence="4">dTTP/UTP pyrophosphatase</fullName>
        <shortName evidence="4">dTTPase/UTPase</shortName>
        <ecNumber evidence="4">3.6.1.9</ecNumber>
    </recommendedName>
    <alternativeName>
        <fullName evidence="4">Nucleoside triphosphate pyrophosphatase</fullName>
    </alternativeName>
    <alternativeName>
        <fullName evidence="4">Nucleotide pyrophosphatase</fullName>
        <shortName evidence="4">Nucleotide PPase</shortName>
    </alternativeName>
</protein>
<evidence type="ECO:0000256" key="4">
    <source>
        <dbReference type="HAMAP-Rule" id="MF_00528"/>
    </source>
</evidence>
<gene>
    <name evidence="5" type="primary">yhdE</name>
    <name evidence="5" type="ORF">NCTC11296_00444</name>
</gene>
<dbReference type="InterPro" id="IPR003697">
    <property type="entry name" value="Maf-like"/>
</dbReference>
<organism evidence="5 6">
    <name type="scientific">Avibacterium paragallinarum</name>
    <name type="common">Haemophilus gallinarum</name>
    <dbReference type="NCBI Taxonomy" id="728"/>
    <lineage>
        <taxon>Bacteria</taxon>
        <taxon>Pseudomonadati</taxon>
        <taxon>Pseudomonadota</taxon>
        <taxon>Gammaproteobacteria</taxon>
        <taxon>Pasteurellales</taxon>
        <taxon>Pasteurellaceae</taxon>
        <taxon>Avibacterium</taxon>
    </lineage>
</organism>
<accession>A0A377I5B2</accession>
<dbReference type="GO" id="GO:0005737">
    <property type="term" value="C:cytoplasm"/>
    <property type="evidence" value="ECO:0007669"/>
    <property type="project" value="UniProtKB-SubCell"/>
</dbReference>
<dbReference type="EMBL" id="UGHK01000001">
    <property type="protein sequence ID" value="STO70538.1"/>
    <property type="molecule type" value="Genomic_DNA"/>
</dbReference>
<dbReference type="Gene3D" id="3.90.950.10">
    <property type="match status" value="1"/>
</dbReference>
<comment type="catalytic activity">
    <reaction evidence="4">
        <text>dTTP + H2O = dTMP + diphosphate + H(+)</text>
        <dbReference type="Rhea" id="RHEA:28534"/>
        <dbReference type="ChEBI" id="CHEBI:15377"/>
        <dbReference type="ChEBI" id="CHEBI:15378"/>
        <dbReference type="ChEBI" id="CHEBI:33019"/>
        <dbReference type="ChEBI" id="CHEBI:37568"/>
        <dbReference type="ChEBI" id="CHEBI:63528"/>
        <dbReference type="EC" id="3.6.1.9"/>
    </reaction>
</comment>
<feature type="active site" description="Proton acceptor" evidence="4">
    <location>
        <position position="78"/>
    </location>
</feature>
<comment type="function">
    <text evidence="4">Nucleoside triphosphate pyrophosphatase that hydrolyzes dTTP and UTP. May have a dual role in cell division arrest and in preventing the incorporation of modified nucleotides into cellular nucleic acids.</text>
</comment>
<evidence type="ECO:0000313" key="6">
    <source>
        <dbReference type="Proteomes" id="UP000254465"/>
    </source>
</evidence>
<dbReference type="RefSeq" id="WP_017806751.1">
    <property type="nucleotide sequence ID" value="NZ_PQVK01000290.1"/>
</dbReference>
<dbReference type="GO" id="GO:0009117">
    <property type="term" value="P:nucleotide metabolic process"/>
    <property type="evidence" value="ECO:0007669"/>
    <property type="project" value="UniProtKB-KW"/>
</dbReference>
<dbReference type="PANTHER" id="PTHR43213">
    <property type="entry name" value="BIFUNCTIONAL DTTP/UTP PYROPHOSPHATASE/METHYLTRANSFERASE PROTEIN-RELATED"/>
    <property type="match status" value="1"/>
</dbReference>
<feature type="site" description="Important for substrate specificity" evidence="4">
    <location>
        <position position="14"/>
    </location>
</feature>
<evidence type="ECO:0000313" key="5">
    <source>
        <dbReference type="EMBL" id="STO70538.1"/>
    </source>
</evidence>
<dbReference type="Pfam" id="PF02545">
    <property type="entry name" value="Maf"/>
    <property type="match status" value="1"/>
</dbReference>
<dbReference type="CDD" id="cd00555">
    <property type="entry name" value="Maf"/>
    <property type="match status" value="1"/>
</dbReference>
<reference evidence="5 6" key="1">
    <citation type="submission" date="2018-06" db="EMBL/GenBank/DDBJ databases">
        <authorList>
            <consortium name="Pathogen Informatics"/>
            <person name="Doyle S."/>
        </authorList>
    </citation>
    <scope>NUCLEOTIDE SEQUENCE [LARGE SCALE GENOMIC DNA]</scope>
    <source>
        <strain evidence="5 6">NCTC11296</strain>
    </source>
</reference>